<dbReference type="RefSeq" id="WP_190930449.1">
    <property type="nucleotide sequence ID" value="NZ_JACXJA010000034.1"/>
</dbReference>
<organism evidence="2 3">
    <name type="scientific">Paenibacillus oceani</name>
    <dbReference type="NCBI Taxonomy" id="2772510"/>
    <lineage>
        <taxon>Bacteria</taxon>
        <taxon>Bacillati</taxon>
        <taxon>Bacillota</taxon>
        <taxon>Bacilli</taxon>
        <taxon>Bacillales</taxon>
        <taxon>Paenibacillaceae</taxon>
        <taxon>Paenibacillus</taxon>
    </lineage>
</organism>
<feature type="transmembrane region" description="Helical" evidence="1">
    <location>
        <begin position="12"/>
        <end position="30"/>
    </location>
</feature>
<dbReference type="EMBL" id="JACXJA010000034">
    <property type="protein sequence ID" value="MBD2864828.1"/>
    <property type="molecule type" value="Genomic_DNA"/>
</dbReference>
<evidence type="ECO:0000313" key="3">
    <source>
        <dbReference type="Proteomes" id="UP000639396"/>
    </source>
</evidence>
<dbReference type="AlphaFoldDB" id="A0A927H1Z1"/>
<name>A0A927H1Z1_9BACL</name>
<keyword evidence="1" id="KW-0472">Membrane</keyword>
<keyword evidence="1" id="KW-1133">Transmembrane helix</keyword>
<dbReference type="PANTHER" id="PTHR33639:SF2">
    <property type="entry name" value="DUF393 DOMAIN-CONTAINING PROTEIN"/>
    <property type="match status" value="1"/>
</dbReference>
<dbReference type="Pfam" id="PF04134">
    <property type="entry name" value="DCC1-like"/>
    <property type="match status" value="1"/>
</dbReference>
<keyword evidence="1" id="KW-0812">Transmembrane</keyword>
<evidence type="ECO:0000313" key="2">
    <source>
        <dbReference type="EMBL" id="MBD2864828.1"/>
    </source>
</evidence>
<proteinExistence type="predicted"/>
<keyword evidence="3" id="KW-1185">Reference proteome</keyword>
<dbReference type="InterPro" id="IPR052927">
    <property type="entry name" value="DCC_oxidoreductase"/>
</dbReference>
<dbReference type="PANTHER" id="PTHR33639">
    <property type="entry name" value="THIOL-DISULFIDE OXIDOREDUCTASE DCC"/>
    <property type="match status" value="1"/>
</dbReference>
<gene>
    <name evidence="2" type="ORF">IDH45_22895</name>
</gene>
<evidence type="ECO:0000256" key="1">
    <source>
        <dbReference type="SAM" id="Phobius"/>
    </source>
</evidence>
<accession>A0A927H1Z1</accession>
<sequence length="143" mass="16249">MAGQVREGNYDVILYDGYCAMCSWIVRFVVKRDRRALYRFAALDSAAGKALLEQAGQTGSSGEAARDTFRLIRDGRVYIKSRAALEVARKLGGLWPVLYAFAAVPAPLRDLVYDTVARNRYRWFGRNECCLLPSPEVRDRFFQ</sequence>
<protein>
    <submittedName>
        <fullName evidence="2">DUF393 domain-containing protein</fullName>
    </submittedName>
</protein>
<comment type="caution">
    <text evidence="2">The sequence shown here is derived from an EMBL/GenBank/DDBJ whole genome shotgun (WGS) entry which is preliminary data.</text>
</comment>
<dbReference type="Proteomes" id="UP000639396">
    <property type="component" value="Unassembled WGS sequence"/>
</dbReference>
<dbReference type="GO" id="GO:0015035">
    <property type="term" value="F:protein-disulfide reductase activity"/>
    <property type="evidence" value="ECO:0007669"/>
    <property type="project" value="InterPro"/>
</dbReference>
<reference evidence="2" key="1">
    <citation type="submission" date="2020-09" db="EMBL/GenBank/DDBJ databases">
        <title>A novel bacterium of genus Paenibacillus, isolated from South China Sea.</title>
        <authorList>
            <person name="Huang H."/>
            <person name="Mo K."/>
            <person name="Hu Y."/>
        </authorList>
    </citation>
    <scope>NUCLEOTIDE SEQUENCE</scope>
    <source>
        <strain evidence="2">IB182363</strain>
    </source>
</reference>
<dbReference type="InterPro" id="IPR007263">
    <property type="entry name" value="DCC1-like"/>
</dbReference>